<sequence length="255" mass="28052">MSNPLPSACCSRTAIPSTYTPLGTTHTLSSLQVYATGSPTSTRAILFVYDVFGNTPQTLQGADTLAQLTNSLVLMPDVFEGEPLAQDLFPVEGLDDEGKARLGDWLKRKLDFVRAAEQVVEVRRDAEEKFPGVKRWGAFGLCFGGKVTALLAGRGEGLFEAAGTAHPGRLAVDEVKAMKIPYVCLFSKDGEDGTVEEVKEYDEALRKNGHENVIEHFGMQHGWMGARAKLEEEEGKKEFERGYKLVADFFEKRLS</sequence>
<dbReference type="SUPFAM" id="SSF53474">
    <property type="entry name" value="alpha/beta-Hydrolases"/>
    <property type="match status" value="1"/>
</dbReference>
<dbReference type="OrthoDB" id="2147163at2759"/>
<dbReference type="EMBL" id="ML996149">
    <property type="protein sequence ID" value="KAF2734326.1"/>
    <property type="molecule type" value="Genomic_DNA"/>
</dbReference>
<dbReference type="AlphaFoldDB" id="A0A9P4V2J4"/>
<protein>
    <submittedName>
        <fullName evidence="2">Alpha/beta-hydrolase</fullName>
    </submittedName>
</protein>
<dbReference type="Pfam" id="PF01738">
    <property type="entry name" value="DLH"/>
    <property type="match status" value="1"/>
</dbReference>
<evidence type="ECO:0000313" key="2">
    <source>
        <dbReference type="EMBL" id="KAF2734326.1"/>
    </source>
</evidence>
<dbReference type="PANTHER" id="PTHR47668:SF1">
    <property type="entry name" value="DIENELACTONE HYDROLASE DOMAIN-CONTAINING PROTEIN-RELATED"/>
    <property type="match status" value="1"/>
</dbReference>
<comment type="caution">
    <text evidence="2">The sequence shown here is derived from an EMBL/GenBank/DDBJ whole genome shotgun (WGS) entry which is preliminary data.</text>
</comment>
<proteinExistence type="predicted"/>
<dbReference type="Gene3D" id="3.40.50.1820">
    <property type="entry name" value="alpha/beta hydrolase"/>
    <property type="match status" value="1"/>
</dbReference>
<dbReference type="GO" id="GO:0016787">
    <property type="term" value="F:hydrolase activity"/>
    <property type="evidence" value="ECO:0007669"/>
    <property type="project" value="InterPro"/>
</dbReference>
<evidence type="ECO:0000259" key="1">
    <source>
        <dbReference type="Pfam" id="PF01738"/>
    </source>
</evidence>
<accession>A0A9P4V2J4</accession>
<name>A0A9P4V2J4_9PLEO</name>
<dbReference type="InterPro" id="IPR029058">
    <property type="entry name" value="AB_hydrolase_fold"/>
</dbReference>
<dbReference type="PANTHER" id="PTHR47668">
    <property type="entry name" value="DIENELACTONE HYDROLASE FAMILY PROTEIN (AFU_ORTHOLOGUE AFUA_6G01940)"/>
    <property type="match status" value="1"/>
</dbReference>
<organism evidence="2 3">
    <name type="scientific">Polyplosphaeria fusca</name>
    <dbReference type="NCBI Taxonomy" id="682080"/>
    <lineage>
        <taxon>Eukaryota</taxon>
        <taxon>Fungi</taxon>
        <taxon>Dikarya</taxon>
        <taxon>Ascomycota</taxon>
        <taxon>Pezizomycotina</taxon>
        <taxon>Dothideomycetes</taxon>
        <taxon>Pleosporomycetidae</taxon>
        <taxon>Pleosporales</taxon>
        <taxon>Tetraplosphaeriaceae</taxon>
        <taxon>Polyplosphaeria</taxon>
    </lineage>
</organism>
<keyword evidence="3" id="KW-1185">Reference proteome</keyword>
<feature type="domain" description="Dienelactone hydrolase" evidence="1">
    <location>
        <begin position="34"/>
        <end position="252"/>
    </location>
</feature>
<evidence type="ECO:0000313" key="3">
    <source>
        <dbReference type="Proteomes" id="UP000799444"/>
    </source>
</evidence>
<reference evidence="2" key="1">
    <citation type="journal article" date="2020" name="Stud. Mycol.">
        <title>101 Dothideomycetes genomes: a test case for predicting lifestyles and emergence of pathogens.</title>
        <authorList>
            <person name="Haridas S."/>
            <person name="Albert R."/>
            <person name="Binder M."/>
            <person name="Bloem J."/>
            <person name="Labutti K."/>
            <person name="Salamov A."/>
            <person name="Andreopoulos B."/>
            <person name="Baker S."/>
            <person name="Barry K."/>
            <person name="Bills G."/>
            <person name="Bluhm B."/>
            <person name="Cannon C."/>
            <person name="Castanera R."/>
            <person name="Culley D."/>
            <person name="Daum C."/>
            <person name="Ezra D."/>
            <person name="Gonzalez J."/>
            <person name="Henrissat B."/>
            <person name="Kuo A."/>
            <person name="Liang C."/>
            <person name="Lipzen A."/>
            <person name="Lutzoni F."/>
            <person name="Magnuson J."/>
            <person name="Mondo S."/>
            <person name="Nolan M."/>
            <person name="Ohm R."/>
            <person name="Pangilinan J."/>
            <person name="Park H.-J."/>
            <person name="Ramirez L."/>
            <person name="Alfaro M."/>
            <person name="Sun H."/>
            <person name="Tritt A."/>
            <person name="Yoshinaga Y."/>
            <person name="Zwiers L.-H."/>
            <person name="Turgeon B."/>
            <person name="Goodwin S."/>
            <person name="Spatafora J."/>
            <person name="Crous P."/>
            <person name="Grigoriev I."/>
        </authorList>
    </citation>
    <scope>NUCLEOTIDE SEQUENCE</scope>
    <source>
        <strain evidence="2">CBS 125425</strain>
    </source>
</reference>
<dbReference type="InterPro" id="IPR002925">
    <property type="entry name" value="Dienelactn_hydro"/>
</dbReference>
<gene>
    <name evidence="2" type="ORF">EJ04DRAFT_493655</name>
</gene>
<dbReference type="Proteomes" id="UP000799444">
    <property type="component" value="Unassembled WGS sequence"/>
</dbReference>